<proteinExistence type="predicted"/>
<feature type="compositionally biased region" description="Pro residues" evidence="1">
    <location>
        <begin position="116"/>
        <end position="129"/>
    </location>
</feature>
<feature type="compositionally biased region" description="Pro residues" evidence="1">
    <location>
        <begin position="148"/>
        <end position="162"/>
    </location>
</feature>
<feature type="compositionally biased region" description="Low complexity" evidence="1">
    <location>
        <begin position="278"/>
        <end position="288"/>
    </location>
</feature>
<feature type="region of interest" description="Disordered" evidence="1">
    <location>
        <begin position="207"/>
        <end position="302"/>
    </location>
</feature>
<keyword evidence="3" id="KW-1185">Reference proteome</keyword>
<feature type="compositionally biased region" description="Low complexity" evidence="1">
    <location>
        <begin position="223"/>
        <end position="242"/>
    </location>
</feature>
<sequence length="330" mass="32437">MLTDSTRCFACSLSGEMSEAYQSTHAAEYDLASGGGGGGRVSRLPPQVAQSSPTLDPRRRPAQAPSHSDMDGGVPPGAGPPWLTGAGVGPSRLPTSTDAEGYSPLAPSLPFGTVPSPQPARPMSVPRPGPQQVMPAKGAAAGAEPSPEMRPPSAPAAVPGPAPSALRGVGYMDPARLALLASAGGGSDGQDEPTQLDAAAAAVVGVARPTAAEQKARADEAARNAWGARRAAPASTLTPTSTGGEQQEDAAPQLQDTGSQAASSEGTRPRALSLGIKGVASGGSSSSAGGEGNDDEGCADSAALPSVSAGALQALEAALRARAQNGANGE</sequence>
<dbReference type="AlphaFoldDB" id="A0A5C5FKE9"/>
<accession>A0A5C5FKE9</accession>
<feature type="compositionally biased region" description="Polar residues" evidence="1">
    <location>
        <begin position="254"/>
        <end position="266"/>
    </location>
</feature>
<protein>
    <submittedName>
        <fullName evidence="2">Uncharacterized protein</fullName>
    </submittedName>
</protein>
<reference evidence="2 3" key="1">
    <citation type="submission" date="2019-03" db="EMBL/GenBank/DDBJ databases">
        <title>Rhodosporidium diobovatum UCD-FST 08-225 genome sequencing, assembly, and annotation.</title>
        <authorList>
            <person name="Fakankun I.U."/>
            <person name="Fristensky B."/>
            <person name="Levin D.B."/>
        </authorList>
    </citation>
    <scope>NUCLEOTIDE SEQUENCE [LARGE SCALE GENOMIC DNA]</scope>
    <source>
        <strain evidence="2 3">UCD-FST 08-225</strain>
    </source>
</reference>
<evidence type="ECO:0000313" key="3">
    <source>
        <dbReference type="Proteomes" id="UP000311382"/>
    </source>
</evidence>
<organism evidence="2 3">
    <name type="scientific">Rhodotorula diobovata</name>
    <dbReference type="NCBI Taxonomy" id="5288"/>
    <lineage>
        <taxon>Eukaryota</taxon>
        <taxon>Fungi</taxon>
        <taxon>Dikarya</taxon>
        <taxon>Basidiomycota</taxon>
        <taxon>Pucciniomycotina</taxon>
        <taxon>Microbotryomycetes</taxon>
        <taxon>Sporidiobolales</taxon>
        <taxon>Sporidiobolaceae</taxon>
        <taxon>Rhodotorula</taxon>
    </lineage>
</organism>
<evidence type="ECO:0000313" key="2">
    <source>
        <dbReference type="EMBL" id="TNY17248.1"/>
    </source>
</evidence>
<dbReference type="EMBL" id="SOZI01000224">
    <property type="protein sequence ID" value="TNY17248.1"/>
    <property type="molecule type" value="Genomic_DNA"/>
</dbReference>
<dbReference type="Proteomes" id="UP000311382">
    <property type="component" value="Unassembled WGS sequence"/>
</dbReference>
<name>A0A5C5FKE9_9BASI</name>
<feature type="region of interest" description="Disordered" evidence="1">
    <location>
        <begin position="29"/>
        <end position="168"/>
    </location>
</feature>
<evidence type="ECO:0000256" key="1">
    <source>
        <dbReference type="SAM" id="MobiDB-lite"/>
    </source>
</evidence>
<comment type="caution">
    <text evidence="2">The sequence shown here is derived from an EMBL/GenBank/DDBJ whole genome shotgun (WGS) entry which is preliminary data.</text>
</comment>
<gene>
    <name evidence="2" type="ORF">DMC30DRAFT_132792</name>
</gene>